<dbReference type="AlphaFoldDB" id="A0A9W8UF55"/>
<dbReference type="EMBL" id="JAPDHF010000002">
    <property type="protein sequence ID" value="KAJ4022651.1"/>
    <property type="molecule type" value="Genomic_DNA"/>
</dbReference>
<reference evidence="1" key="1">
    <citation type="submission" date="2022-10" db="EMBL/GenBank/DDBJ databases">
        <title>Fusarium specimens isolated from Avocado Roots.</title>
        <authorList>
            <person name="Stajich J."/>
            <person name="Roper C."/>
            <person name="Heimlech-Rivalta G."/>
        </authorList>
    </citation>
    <scope>NUCLEOTIDE SEQUENCE</scope>
    <source>
        <strain evidence="1">CF00143</strain>
    </source>
</reference>
<keyword evidence="2" id="KW-1185">Reference proteome</keyword>
<comment type="caution">
    <text evidence="1">The sequence shown here is derived from an EMBL/GenBank/DDBJ whole genome shotgun (WGS) entry which is preliminary data.</text>
</comment>
<gene>
    <name evidence="1" type="ORF">NW766_001695</name>
</gene>
<evidence type="ECO:0000313" key="1">
    <source>
        <dbReference type="EMBL" id="KAJ4022651.1"/>
    </source>
</evidence>
<evidence type="ECO:0000313" key="2">
    <source>
        <dbReference type="Proteomes" id="UP001152130"/>
    </source>
</evidence>
<accession>A0A9W8UF55</accession>
<protein>
    <submittedName>
        <fullName evidence="1">Uncharacterized protein</fullName>
    </submittedName>
</protein>
<organism evidence="1 2">
    <name type="scientific">Fusarium irregulare</name>
    <dbReference type="NCBI Taxonomy" id="2494466"/>
    <lineage>
        <taxon>Eukaryota</taxon>
        <taxon>Fungi</taxon>
        <taxon>Dikarya</taxon>
        <taxon>Ascomycota</taxon>
        <taxon>Pezizomycotina</taxon>
        <taxon>Sordariomycetes</taxon>
        <taxon>Hypocreomycetidae</taxon>
        <taxon>Hypocreales</taxon>
        <taxon>Nectriaceae</taxon>
        <taxon>Fusarium</taxon>
        <taxon>Fusarium incarnatum-equiseti species complex</taxon>
    </lineage>
</organism>
<proteinExistence type="predicted"/>
<sequence length="133" mass="14611">MVTLSTGYGHRSHSPCWATVASLKEVITDLHSSDLLSNAKREVLEDFEINDMIFKEIADVLERRIYAFSASVALLVADEGLNDFLEARLPSAPVLRSGRIVSRVPPWPPLRLQILPSAQIGDNHAISENSSTG</sequence>
<dbReference type="Proteomes" id="UP001152130">
    <property type="component" value="Unassembled WGS sequence"/>
</dbReference>
<dbReference type="OrthoDB" id="74545at2759"/>
<name>A0A9W8UF55_9HYPO</name>